<feature type="compositionally biased region" description="Polar residues" evidence="1">
    <location>
        <begin position="1"/>
        <end position="10"/>
    </location>
</feature>
<gene>
    <name evidence="2" type="ORF">PISL3812_00527</name>
</gene>
<dbReference type="OrthoDB" id="337735at2759"/>
<evidence type="ECO:0008006" key="4">
    <source>
        <dbReference type="Google" id="ProtNLM"/>
    </source>
</evidence>
<proteinExistence type="predicted"/>
<dbReference type="STRING" id="28573.A0A0U1LJK4"/>
<dbReference type="PANTHER" id="PTHR15615:SF117">
    <property type="entry name" value="PHO85 CYCLIN PHO80"/>
    <property type="match status" value="1"/>
</dbReference>
<dbReference type="Pfam" id="PF08613">
    <property type="entry name" value="Cyclin"/>
    <property type="match status" value="1"/>
</dbReference>
<dbReference type="OMA" id="HSHYEPT"/>
<feature type="compositionally biased region" description="Low complexity" evidence="1">
    <location>
        <begin position="24"/>
        <end position="43"/>
    </location>
</feature>
<reference evidence="2 3" key="1">
    <citation type="submission" date="2015-04" db="EMBL/GenBank/DDBJ databases">
        <authorList>
            <person name="Syromyatnikov M.Y."/>
            <person name="Popov V.N."/>
        </authorList>
    </citation>
    <scope>NUCLEOTIDE SEQUENCE [LARGE SCALE GENOMIC DNA]</scope>
    <source>
        <strain evidence="2">WF-38-12</strain>
    </source>
</reference>
<dbReference type="AlphaFoldDB" id="A0A0U1LJK4"/>
<dbReference type="SUPFAM" id="SSF47954">
    <property type="entry name" value="Cyclin-like"/>
    <property type="match status" value="1"/>
</dbReference>
<evidence type="ECO:0000313" key="2">
    <source>
        <dbReference type="EMBL" id="CRG83178.1"/>
    </source>
</evidence>
<evidence type="ECO:0000256" key="1">
    <source>
        <dbReference type="SAM" id="MobiDB-lite"/>
    </source>
</evidence>
<dbReference type="Gene3D" id="1.10.472.10">
    <property type="entry name" value="Cyclin-like"/>
    <property type="match status" value="1"/>
</dbReference>
<sequence>MLTMLVSSPSSPAPNRFPSSRRQAPACSASHSPASAAPPATTAVSNSCDSSLHHNRSLSSSRALLSPTVEEIRAALRAHTVDATSHSSAAEPSGDPSRGSMSSGPETLGGETRQSTTNSVSIVAPQPSENAAAAATNVQSAVPSISPASAKRQLADATTDEQPEAQSASQSAEQEQNRTKRVRPPAPDVKLLPRDYEFVNPNDLVVLISSMIMELISYNDKIPLQGGKLTRFHSRTPPRISVRDYLQRLTTHATLSPPILLSMVYYIDRLCALYPAFTVSSLTVHRFLITSATVASKGLSDSFWTNKTYARVGGISLNELALLELEFLWRVEWKIVPQPEVLVDYYLSLVERCELYTLEPDPQAGTPATTVSMQ</sequence>
<dbReference type="PANTHER" id="PTHR15615">
    <property type="match status" value="1"/>
</dbReference>
<feature type="region of interest" description="Disordered" evidence="1">
    <location>
        <begin position="134"/>
        <end position="187"/>
    </location>
</feature>
<dbReference type="EMBL" id="CVMT01000001">
    <property type="protein sequence ID" value="CRG83178.1"/>
    <property type="molecule type" value="Genomic_DNA"/>
</dbReference>
<feature type="region of interest" description="Disordered" evidence="1">
    <location>
        <begin position="1"/>
        <end position="120"/>
    </location>
</feature>
<dbReference type="GO" id="GO:0005634">
    <property type="term" value="C:nucleus"/>
    <property type="evidence" value="ECO:0007669"/>
    <property type="project" value="TreeGrafter"/>
</dbReference>
<protein>
    <recommendedName>
        <fullName evidence="4">Nuc-1 negative regulatory protein preg</fullName>
    </recommendedName>
</protein>
<dbReference type="InterPro" id="IPR036915">
    <property type="entry name" value="Cyclin-like_sf"/>
</dbReference>
<name>A0A0U1LJK4_TALIS</name>
<dbReference type="GO" id="GO:0019901">
    <property type="term" value="F:protein kinase binding"/>
    <property type="evidence" value="ECO:0007669"/>
    <property type="project" value="InterPro"/>
</dbReference>
<dbReference type="GO" id="GO:0016538">
    <property type="term" value="F:cyclin-dependent protein serine/threonine kinase regulator activity"/>
    <property type="evidence" value="ECO:0007669"/>
    <property type="project" value="TreeGrafter"/>
</dbReference>
<dbReference type="InterPro" id="IPR013922">
    <property type="entry name" value="Cyclin_PHO80-like"/>
</dbReference>
<evidence type="ECO:0000313" key="3">
    <source>
        <dbReference type="Proteomes" id="UP000054383"/>
    </source>
</evidence>
<feature type="compositionally biased region" description="Low complexity" evidence="1">
    <location>
        <begin position="164"/>
        <end position="174"/>
    </location>
</feature>
<dbReference type="Proteomes" id="UP000054383">
    <property type="component" value="Unassembled WGS sequence"/>
</dbReference>
<accession>A0A0U1LJK4</accession>
<dbReference type="CDD" id="cd20558">
    <property type="entry name" value="CYCLIN_ScPCL7-like"/>
    <property type="match status" value="1"/>
</dbReference>
<dbReference type="GO" id="GO:0000307">
    <property type="term" value="C:cyclin-dependent protein kinase holoenzyme complex"/>
    <property type="evidence" value="ECO:0007669"/>
    <property type="project" value="TreeGrafter"/>
</dbReference>
<keyword evidence="3" id="KW-1185">Reference proteome</keyword>
<feature type="compositionally biased region" description="Low complexity" evidence="1">
    <location>
        <begin position="57"/>
        <end position="66"/>
    </location>
</feature>
<organism evidence="2 3">
    <name type="scientific">Talaromyces islandicus</name>
    <name type="common">Penicillium islandicum</name>
    <dbReference type="NCBI Taxonomy" id="28573"/>
    <lineage>
        <taxon>Eukaryota</taxon>
        <taxon>Fungi</taxon>
        <taxon>Dikarya</taxon>
        <taxon>Ascomycota</taxon>
        <taxon>Pezizomycotina</taxon>
        <taxon>Eurotiomycetes</taxon>
        <taxon>Eurotiomycetidae</taxon>
        <taxon>Eurotiales</taxon>
        <taxon>Trichocomaceae</taxon>
        <taxon>Talaromyces</taxon>
        <taxon>Talaromyces sect. Islandici</taxon>
    </lineage>
</organism>